<protein>
    <submittedName>
        <fullName evidence="1">Uncharacterized protein</fullName>
    </submittedName>
</protein>
<organism evidence="1 2">
    <name type="scientific">Flavobacterium covae</name>
    <dbReference type="NCBI Taxonomy" id="2906076"/>
    <lineage>
        <taxon>Bacteria</taxon>
        <taxon>Pseudomonadati</taxon>
        <taxon>Bacteroidota</taxon>
        <taxon>Flavobacteriia</taxon>
        <taxon>Flavobacteriales</taxon>
        <taxon>Flavobacteriaceae</taxon>
        <taxon>Flavobacterium</taxon>
    </lineage>
</organism>
<dbReference type="EMBL" id="JAZHOJ010000056">
    <property type="protein sequence ID" value="MFK7004859.1"/>
    <property type="molecule type" value="Genomic_DNA"/>
</dbReference>
<accession>A0ABW8PJT0</accession>
<reference evidence="1 2" key="1">
    <citation type="submission" date="2024-02" db="EMBL/GenBank/DDBJ databases">
        <title>Comparative Genomic Analysis of Flavobacterium Species Causing Columnaris Disease of Freshwater Fish in Thailand: Insights into Virulence and Resistance Mechanisms.</title>
        <authorList>
            <person name="Nguyen D."/>
            <person name="Chokmangmeepisarn P."/>
            <person name="Khianchaikhan K."/>
            <person name="Morishita M."/>
            <person name="Bunnoy A."/>
            <person name="Rodkhum C."/>
        </authorList>
    </citation>
    <scope>NUCLEOTIDE SEQUENCE [LARGE SCALE GENOMIC DNA]</scope>
    <source>
        <strain evidence="1 2">PCBSB2203</strain>
    </source>
</reference>
<evidence type="ECO:0000313" key="2">
    <source>
        <dbReference type="Proteomes" id="UP001621713"/>
    </source>
</evidence>
<keyword evidence="2" id="KW-1185">Reference proteome</keyword>
<dbReference type="RefSeq" id="WP_088467132.1">
    <property type="nucleotide sequence ID" value="NZ_JAZHOJ010000056.1"/>
</dbReference>
<comment type="caution">
    <text evidence="1">The sequence shown here is derived from an EMBL/GenBank/DDBJ whole genome shotgun (WGS) entry which is preliminary data.</text>
</comment>
<proteinExistence type="predicted"/>
<gene>
    <name evidence="1" type="ORF">V3467_13550</name>
</gene>
<sequence>MDILQKILNKRVTRIYHNYIEKSLIIYFNEEMMVEFYECAIVFDLGIVGHTITYASFTGTLGMTFELKRFKQNPDDYNFIILSRDIKDYENKNEMIISFKGYKFYESQT</sequence>
<name>A0ABW8PJT0_9FLAO</name>
<evidence type="ECO:0000313" key="1">
    <source>
        <dbReference type="EMBL" id="MFK7004859.1"/>
    </source>
</evidence>
<dbReference type="Proteomes" id="UP001621713">
    <property type="component" value="Unassembled WGS sequence"/>
</dbReference>